<dbReference type="Pfam" id="PF04722">
    <property type="entry name" value="Ssu72"/>
    <property type="match status" value="1"/>
</dbReference>
<feature type="region of interest" description="Disordered" evidence="10">
    <location>
        <begin position="1"/>
        <end position="28"/>
    </location>
</feature>
<comment type="catalytic activity">
    <reaction evidence="8 9">
        <text>O-phospho-L-threonyl-[protein] + H2O = L-threonyl-[protein] + phosphate</text>
        <dbReference type="Rhea" id="RHEA:47004"/>
        <dbReference type="Rhea" id="RHEA-COMP:11060"/>
        <dbReference type="Rhea" id="RHEA-COMP:11605"/>
        <dbReference type="ChEBI" id="CHEBI:15377"/>
        <dbReference type="ChEBI" id="CHEBI:30013"/>
        <dbReference type="ChEBI" id="CHEBI:43474"/>
        <dbReference type="ChEBI" id="CHEBI:61977"/>
        <dbReference type="EC" id="3.1.3.16"/>
    </reaction>
</comment>
<dbReference type="AlphaFoldDB" id="A0A7S2XPF5"/>
<dbReference type="GO" id="GO:0004722">
    <property type="term" value="F:protein serine/threonine phosphatase activity"/>
    <property type="evidence" value="ECO:0007669"/>
    <property type="project" value="UniProtKB-UniRule"/>
</dbReference>
<keyword evidence="6 9" id="KW-0539">Nucleus</keyword>
<evidence type="ECO:0000256" key="3">
    <source>
        <dbReference type="ARBA" id="ARBA00022664"/>
    </source>
</evidence>
<evidence type="ECO:0000256" key="9">
    <source>
        <dbReference type="RuleBase" id="RU369031"/>
    </source>
</evidence>
<evidence type="ECO:0000256" key="2">
    <source>
        <dbReference type="ARBA" id="ARBA00008978"/>
    </source>
</evidence>
<dbReference type="GO" id="GO:0006397">
    <property type="term" value="P:mRNA processing"/>
    <property type="evidence" value="ECO:0007669"/>
    <property type="project" value="UniProtKB-KW"/>
</dbReference>
<evidence type="ECO:0000256" key="10">
    <source>
        <dbReference type="SAM" id="MobiDB-lite"/>
    </source>
</evidence>
<evidence type="ECO:0000256" key="7">
    <source>
        <dbReference type="ARBA" id="ARBA00047761"/>
    </source>
</evidence>
<accession>A0A7S2XPF5</accession>
<name>A0A7S2XPF5_9STRA</name>
<dbReference type="EMBL" id="HBHQ01016771">
    <property type="protein sequence ID" value="CAD9819366.1"/>
    <property type="molecule type" value="Transcribed_RNA"/>
</dbReference>
<gene>
    <name evidence="11" type="ORF">ASEP1449_LOCUS11199</name>
</gene>
<reference evidence="11" key="1">
    <citation type="submission" date="2021-01" db="EMBL/GenBank/DDBJ databases">
        <authorList>
            <person name="Corre E."/>
            <person name="Pelletier E."/>
            <person name="Niang G."/>
            <person name="Scheremetjew M."/>
            <person name="Finn R."/>
            <person name="Kale V."/>
            <person name="Holt S."/>
            <person name="Cochrane G."/>
            <person name="Meng A."/>
            <person name="Brown T."/>
            <person name="Cohen L."/>
        </authorList>
    </citation>
    <scope>NUCLEOTIDE SEQUENCE</scope>
    <source>
        <strain evidence="11">CCMP2084</strain>
    </source>
</reference>
<evidence type="ECO:0000256" key="1">
    <source>
        <dbReference type="ARBA" id="ARBA00004123"/>
    </source>
</evidence>
<evidence type="ECO:0000256" key="8">
    <source>
        <dbReference type="ARBA" id="ARBA00048336"/>
    </source>
</evidence>
<organism evidence="11">
    <name type="scientific">Attheya septentrionalis</name>
    <dbReference type="NCBI Taxonomy" id="420275"/>
    <lineage>
        <taxon>Eukaryota</taxon>
        <taxon>Sar</taxon>
        <taxon>Stramenopiles</taxon>
        <taxon>Ochrophyta</taxon>
        <taxon>Bacillariophyta</taxon>
        <taxon>Coscinodiscophyceae</taxon>
        <taxon>Chaetocerotophycidae</taxon>
        <taxon>Chaetocerotales</taxon>
        <taxon>Attheyaceae</taxon>
        <taxon>Attheya</taxon>
    </lineage>
</organism>
<dbReference type="PANTHER" id="PTHR20383">
    <property type="entry name" value="RNA POLYMERASE II SUBUNIT A C-TERMINAL DOMAIN PHOSPHATASE"/>
    <property type="match status" value="1"/>
</dbReference>
<keyword evidence="3 9" id="KW-0507">mRNA processing</keyword>
<dbReference type="EC" id="3.1.3.16" evidence="9"/>
<dbReference type="Gene3D" id="3.40.50.2300">
    <property type="match status" value="2"/>
</dbReference>
<proteinExistence type="inferred from homology"/>
<comment type="similarity">
    <text evidence="2 9">Belongs to the SSU72 phosphatase family.</text>
</comment>
<evidence type="ECO:0000256" key="6">
    <source>
        <dbReference type="ARBA" id="ARBA00023242"/>
    </source>
</evidence>
<dbReference type="GO" id="GO:0005634">
    <property type="term" value="C:nucleus"/>
    <property type="evidence" value="ECO:0007669"/>
    <property type="project" value="UniProtKB-SubCell"/>
</dbReference>
<evidence type="ECO:0000313" key="11">
    <source>
        <dbReference type="EMBL" id="CAD9819366.1"/>
    </source>
</evidence>
<sequence length="236" mass="26190">MVAASLAAGARLPRPSTPPGIPPESARRKTSTLSFGVVCSSNINRSMEAHVVLGNAGLNIESYGTGTQVRLPGKSAMEPRIFKFGTPYEEMYNSMSATPEDEAFFVHNGVLQLCRRGAAVKVAPQRWQDMTSEFVSTHDVVIAFEERIFDAVVEDLQTREPTENFEPIHVICLDTKDNPHEARLQGRVALELCWLLEKSASRGEDLVLEAAAIVDAFQNERMTHTQIHVLYQLCYL</sequence>
<keyword evidence="4 9" id="KW-0378">Hydrolase</keyword>
<comment type="function">
    <text evidence="9">Protein phosphatase that catalyzes the dephosphorylation of the C-terminal domain of RNA polymerase II. Plays a role in RNA processing and termination.</text>
</comment>
<comment type="subcellular location">
    <subcellularLocation>
        <location evidence="1 9">Nucleus</location>
    </subcellularLocation>
</comment>
<dbReference type="InterPro" id="IPR006811">
    <property type="entry name" value="RNA_pol_II_suA"/>
</dbReference>
<evidence type="ECO:0000256" key="4">
    <source>
        <dbReference type="ARBA" id="ARBA00022801"/>
    </source>
</evidence>
<protein>
    <recommendedName>
        <fullName evidence="9">RNA polymerase II subunit A C-terminal domain phosphatase SSU72</fullName>
        <shortName evidence="9">CTD phosphatase SSU72</shortName>
        <ecNumber evidence="9">3.1.3.16</ecNumber>
    </recommendedName>
</protein>
<evidence type="ECO:0000256" key="5">
    <source>
        <dbReference type="ARBA" id="ARBA00022912"/>
    </source>
</evidence>
<comment type="catalytic activity">
    <reaction evidence="7 9">
        <text>O-phospho-L-seryl-[protein] + H2O = L-seryl-[protein] + phosphate</text>
        <dbReference type="Rhea" id="RHEA:20629"/>
        <dbReference type="Rhea" id="RHEA-COMP:9863"/>
        <dbReference type="Rhea" id="RHEA-COMP:11604"/>
        <dbReference type="ChEBI" id="CHEBI:15377"/>
        <dbReference type="ChEBI" id="CHEBI:29999"/>
        <dbReference type="ChEBI" id="CHEBI:43474"/>
        <dbReference type="ChEBI" id="CHEBI:83421"/>
        <dbReference type="EC" id="3.1.3.16"/>
    </reaction>
</comment>
<keyword evidence="5 9" id="KW-0904">Protein phosphatase</keyword>